<organism evidence="1">
    <name type="scientific">Anguilla anguilla</name>
    <name type="common">European freshwater eel</name>
    <name type="synonym">Muraena anguilla</name>
    <dbReference type="NCBI Taxonomy" id="7936"/>
    <lineage>
        <taxon>Eukaryota</taxon>
        <taxon>Metazoa</taxon>
        <taxon>Chordata</taxon>
        <taxon>Craniata</taxon>
        <taxon>Vertebrata</taxon>
        <taxon>Euteleostomi</taxon>
        <taxon>Actinopterygii</taxon>
        <taxon>Neopterygii</taxon>
        <taxon>Teleostei</taxon>
        <taxon>Anguilliformes</taxon>
        <taxon>Anguillidae</taxon>
        <taxon>Anguilla</taxon>
    </lineage>
</organism>
<proteinExistence type="predicted"/>
<sequence length="29" mass="3255">MPSGQQRPRVDSTLQLLTLQSNCDILPDQ</sequence>
<evidence type="ECO:0000313" key="1">
    <source>
        <dbReference type="EMBL" id="JAH33386.1"/>
    </source>
</evidence>
<dbReference type="AlphaFoldDB" id="A0A0E9RW92"/>
<accession>A0A0E9RW92</accession>
<reference evidence="1" key="2">
    <citation type="journal article" date="2015" name="Fish Shellfish Immunol.">
        <title>Early steps in the European eel (Anguilla anguilla)-Vibrio vulnificus interaction in the gills: Role of the RtxA13 toxin.</title>
        <authorList>
            <person name="Callol A."/>
            <person name="Pajuelo D."/>
            <person name="Ebbesson L."/>
            <person name="Teles M."/>
            <person name="MacKenzie S."/>
            <person name="Amaro C."/>
        </authorList>
    </citation>
    <scope>NUCLEOTIDE SEQUENCE</scope>
</reference>
<reference evidence="1" key="1">
    <citation type="submission" date="2014-11" db="EMBL/GenBank/DDBJ databases">
        <authorList>
            <person name="Amaro Gonzalez C."/>
        </authorList>
    </citation>
    <scope>NUCLEOTIDE SEQUENCE</scope>
</reference>
<dbReference type="EMBL" id="GBXM01075191">
    <property type="protein sequence ID" value="JAH33386.1"/>
    <property type="molecule type" value="Transcribed_RNA"/>
</dbReference>
<name>A0A0E9RW92_ANGAN</name>
<protein>
    <submittedName>
        <fullName evidence="1">Uncharacterized protein</fullName>
    </submittedName>
</protein>